<dbReference type="STRING" id="6186.A0A183JM21"/>
<evidence type="ECO:0000313" key="1">
    <source>
        <dbReference type="EMBL" id="VDO84264.1"/>
    </source>
</evidence>
<reference evidence="3" key="1">
    <citation type="submission" date="2016-06" db="UniProtKB">
        <authorList>
            <consortium name="WormBaseParasite"/>
        </authorList>
    </citation>
    <scope>IDENTIFICATION</scope>
</reference>
<dbReference type="Proteomes" id="UP000279833">
    <property type="component" value="Unassembled WGS sequence"/>
</dbReference>
<dbReference type="SUPFAM" id="SSF56219">
    <property type="entry name" value="DNase I-like"/>
    <property type="match status" value="1"/>
</dbReference>
<dbReference type="Gene3D" id="3.60.10.10">
    <property type="entry name" value="Endonuclease/exonuclease/phosphatase"/>
    <property type="match status" value="1"/>
</dbReference>
<accession>A0A183JM21</accession>
<sequence length="306" mass="34844">VIDDGNNEGNGQVDESFLRTASNVLLLTTALEKYRKGMMMIIGTDDVEYFEDNNQTLMTLLTNRATIFMGTWKVRTICETEKTSQIAMETRRYNLAVLGISKTHWTQAGQQRLDTREMMLYSGHEEDSATLTQGVALMLSKEARNALVGCKDDNKDQFHERLQSIIVKCPRKDLTILMGDLNAKVGIDNNGYEDITRRIGLRERNENGGGFANSYAFIKLIIGSTIFPHKRIHKATWISTEHTTENQINHIYINKLIQRTMEDVRIKRGADIASDHHLAVAKMKLKLKKQWTTGRTALQRFSTAFL</sequence>
<reference evidence="1 2" key="2">
    <citation type="submission" date="2018-11" db="EMBL/GenBank/DDBJ databases">
        <authorList>
            <consortium name="Pathogen Informatics"/>
        </authorList>
    </citation>
    <scope>NUCLEOTIDE SEQUENCE [LARGE SCALE GENOMIC DNA]</scope>
    <source>
        <strain evidence="1">Dakar</strain>
        <strain evidence="2">Dakar, Senegal</strain>
    </source>
</reference>
<dbReference type="AlphaFoldDB" id="A0A183JM21"/>
<evidence type="ECO:0000313" key="3">
    <source>
        <dbReference type="WBParaSite" id="SCUD_0000375201-mRNA-1"/>
    </source>
</evidence>
<evidence type="ECO:0000313" key="2">
    <source>
        <dbReference type="Proteomes" id="UP000279833"/>
    </source>
</evidence>
<dbReference type="InterPro" id="IPR036691">
    <property type="entry name" value="Endo/exonu/phosph_ase_sf"/>
</dbReference>
<keyword evidence="2" id="KW-1185">Reference proteome</keyword>
<dbReference type="EMBL" id="UZAK01004441">
    <property type="protein sequence ID" value="VDO84264.1"/>
    <property type="molecule type" value="Genomic_DNA"/>
</dbReference>
<dbReference type="WBParaSite" id="SCUD_0000375201-mRNA-1">
    <property type="protein sequence ID" value="SCUD_0000375201-mRNA-1"/>
    <property type="gene ID" value="SCUD_0000375201"/>
</dbReference>
<protein>
    <submittedName>
        <fullName evidence="3">Endo/exonuclease/phosphatase domain-containing protein</fullName>
    </submittedName>
</protein>
<gene>
    <name evidence="1" type="ORF">SCUD_LOCUS3752</name>
</gene>
<name>A0A183JM21_9TREM</name>
<proteinExistence type="predicted"/>
<organism evidence="3">
    <name type="scientific">Schistosoma curassoni</name>
    <dbReference type="NCBI Taxonomy" id="6186"/>
    <lineage>
        <taxon>Eukaryota</taxon>
        <taxon>Metazoa</taxon>
        <taxon>Spiralia</taxon>
        <taxon>Lophotrochozoa</taxon>
        <taxon>Platyhelminthes</taxon>
        <taxon>Trematoda</taxon>
        <taxon>Digenea</taxon>
        <taxon>Strigeidida</taxon>
        <taxon>Schistosomatoidea</taxon>
        <taxon>Schistosomatidae</taxon>
        <taxon>Schistosoma</taxon>
    </lineage>
</organism>
<dbReference type="CDD" id="cd09076">
    <property type="entry name" value="L1-EN"/>
    <property type="match status" value="1"/>
</dbReference>